<accession>Q69MW2</accession>
<dbReference type="EMBL" id="AP005732">
    <property type="protein sequence ID" value="BAD36313.1"/>
    <property type="molecule type" value="Genomic_DNA"/>
</dbReference>
<name>Q69MW2_ORYSJ</name>
<evidence type="ECO:0000313" key="2">
    <source>
        <dbReference type="Proteomes" id="UP000000763"/>
    </source>
</evidence>
<reference evidence="2" key="2">
    <citation type="journal article" date="2008" name="Nucleic Acids Res.">
        <title>The rice annotation project database (RAP-DB): 2008 update.</title>
        <authorList>
            <consortium name="The rice annotation project (RAP)"/>
        </authorList>
    </citation>
    <scope>GENOME REANNOTATION</scope>
    <source>
        <strain evidence="2">cv. Nipponbare</strain>
    </source>
</reference>
<gene>
    <name evidence="1" type="primary">OSJNBb0014M19.15</name>
</gene>
<sequence length="59" mass="6659">MEATLVLHKMDSSLAFSKKLARRLEKHTYRASSFSMHRISIFYHPKSGLLRAGAAIIAI</sequence>
<dbReference type="AlphaFoldDB" id="Q69MW2"/>
<evidence type="ECO:0000313" key="1">
    <source>
        <dbReference type="EMBL" id="BAD36313.1"/>
    </source>
</evidence>
<proteinExistence type="predicted"/>
<protein>
    <submittedName>
        <fullName evidence="1">Uncharacterized protein</fullName>
    </submittedName>
</protein>
<reference evidence="2" key="1">
    <citation type="journal article" date="2005" name="Nature">
        <title>The map-based sequence of the rice genome.</title>
        <authorList>
            <consortium name="International rice genome sequencing project (IRGSP)"/>
            <person name="Matsumoto T."/>
            <person name="Wu J."/>
            <person name="Kanamori H."/>
            <person name="Katayose Y."/>
            <person name="Fujisawa M."/>
            <person name="Namiki N."/>
            <person name="Mizuno H."/>
            <person name="Yamamoto K."/>
            <person name="Antonio B.A."/>
            <person name="Baba T."/>
            <person name="Sakata K."/>
            <person name="Nagamura Y."/>
            <person name="Aoki H."/>
            <person name="Arikawa K."/>
            <person name="Arita K."/>
            <person name="Bito T."/>
            <person name="Chiden Y."/>
            <person name="Fujitsuka N."/>
            <person name="Fukunaka R."/>
            <person name="Hamada M."/>
            <person name="Harada C."/>
            <person name="Hayashi A."/>
            <person name="Hijishita S."/>
            <person name="Honda M."/>
            <person name="Hosokawa S."/>
            <person name="Ichikawa Y."/>
            <person name="Idonuma A."/>
            <person name="Iijima M."/>
            <person name="Ikeda M."/>
            <person name="Ikeno M."/>
            <person name="Ito K."/>
            <person name="Ito S."/>
            <person name="Ito T."/>
            <person name="Ito Y."/>
            <person name="Ito Y."/>
            <person name="Iwabuchi A."/>
            <person name="Kamiya K."/>
            <person name="Karasawa W."/>
            <person name="Kurita K."/>
            <person name="Katagiri S."/>
            <person name="Kikuta A."/>
            <person name="Kobayashi H."/>
            <person name="Kobayashi N."/>
            <person name="Machita K."/>
            <person name="Maehara T."/>
            <person name="Masukawa M."/>
            <person name="Mizubayashi T."/>
            <person name="Mukai Y."/>
            <person name="Nagasaki H."/>
            <person name="Nagata Y."/>
            <person name="Naito S."/>
            <person name="Nakashima M."/>
            <person name="Nakama Y."/>
            <person name="Nakamichi Y."/>
            <person name="Nakamura M."/>
            <person name="Meguro A."/>
            <person name="Negishi M."/>
            <person name="Ohta I."/>
            <person name="Ohta T."/>
            <person name="Okamoto M."/>
            <person name="Ono N."/>
            <person name="Saji S."/>
            <person name="Sakaguchi M."/>
            <person name="Sakai K."/>
            <person name="Shibata M."/>
            <person name="Shimokawa T."/>
            <person name="Song J."/>
            <person name="Takazaki Y."/>
            <person name="Terasawa K."/>
            <person name="Tsugane M."/>
            <person name="Tsuji K."/>
            <person name="Ueda S."/>
            <person name="Waki K."/>
            <person name="Yamagata H."/>
            <person name="Yamamoto M."/>
            <person name="Yamamoto S."/>
            <person name="Yamane H."/>
            <person name="Yoshiki S."/>
            <person name="Yoshihara R."/>
            <person name="Yukawa K."/>
            <person name="Zhong H."/>
            <person name="Yano M."/>
            <person name="Yuan Q."/>
            <person name="Ouyang S."/>
            <person name="Liu J."/>
            <person name="Jones K.M."/>
            <person name="Gansberger K."/>
            <person name="Moffat K."/>
            <person name="Hill J."/>
            <person name="Bera J."/>
            <person name="Fadrosh D."/>
            <person name="Jin S."/>
            <person name="Johri S."/>
            <person name="Kim M."/>
            <person name="Overton L."/>
            <person name="Reardon M."/>
            <person name="Tsitrin T."/>
            <person name="Vuong H."/>
            <person name="Weaver B."/>
            <person name="Ciecko A."/>
            <person name="Tallon L."/>
            <person name="Jackson J."/>
            <person name="Pai G."/>
            <person name="Aken S.V."/>
            <person name="Utterback T."/>
            <person name="Reidmuller S."/>
            <person name="Feldblyum T."/>
            <person name="Hsiao J."/>
            <person name="Zismann V."/>
            <person name="Iobst S."/>
            <person name="de Vazeille A.R."/>
            <person name="Buell C.R."/>
            <person name="Ying K."/>
            <person name="Li Y."/>
            <person name="Lu T."/>
            <person name="Huang Y."/>
            <person name="Zhao Q."/>
            <person name="Feng Q."/>
            <person name="Zhang L."/>
            <person name="Zhu J."/>
            <person name="Weng Q."/>
            <person name="Mu J."/>
            <person name="Lu Y."/>
            <person name="Fan D."/>
            <person name="Liu Y."/>
            <person name="Guan J."/>
            <person name="Zhang Y."/>
            <person name="Yu S."/>
            <person name="Liu X."/>
            <person name="Zhang Y."/>
            <person name="Hong G."/>
            <person name="Han B."/>
            <person name="Choisne N."/>
            <person name="Demange N."/>
            <person name="Orjeda G."/>
            <person name="Samain S."/>
            <person name="Cattolico L."/>
            <person name="Pelletier E."/>
            <person name="Couloux A."/>
            <person name="Segurens B."/>
            <person name="Wincker P."/>
            <person name="D'Hont A."/>
            <person name="Scarpelli C."/>
            <person name="Weissenbach J."/>
            <person name="Salanoubat M."/>
            <person name="Quetier F."/>
            <person name="Yu Y."/>
            <person name="Kim H.R."/>
            <person name="Rambo T."/>
            <person name="Currie J."/>
            <person name="Collura K."/>
            <person name="Luo M."/>
            <person name="Yang T."/>
            <person name="Ammiraju J.S.S."/>
            <person name="Engler F."/>
            <person name="Soderlund C."/>
            <person name="Wing R.A."/>
            <person name="Palmer L.E."/>
            <person name="de la Bastide M."/>
            <person name="Spiegel L."/>
            <person name="Nascimento L."/>
            <person name="Zutavern T."/>
            <person name="O'Shaughnessy A."/>
            <person name="Dike S."/>
            <person name="Dedhia N."/>
            <person name="Preston R."/>
            <person name="Balija V."/>
            <person name="McCombie W.R."/>
            <person name="Chow T."/>
            <person name="Chen H."/>
            <person name="Chung M."/>
            <person name="Chen C."/>
            <person name="Shaw J."/>
            <person name="Wu H."/>
            <person name="Hsiao K."/>
            <person name="Chao Y."/>
            <person name="Chu M."/>
            <person name="Cheng C."/>
            <person name="Hour A."/>
            <person name="Lee P."/>
            <person name="Lin S."/>
            <person name="Lin Y."/>
            <person name="Liou J."/>
            <person name="Liu S."/>
            <person name="Hsing Y."/>
            <person name="Raghuvanshi S."/>
            <person name="Mohanty A."/>
            <person name="Bharti A.K."/>
            <person name="Gaur A."/>
            <person name="Gupta V."/>
            <person name="Kumar D."/>
            <person name="Ravi V."/>
            <person name="Vij S."/>
            <person name="Kapur A."/>
            <person name="Khurana P."/>
            <person name="Khurana P."/>
            <person name="Khurana J.P."/>
            <person name="Tyagi A.K."/>
            <person name="Gaikwad K."/>
            <person name="Singh A."/>
            <person name="Dalal V."/>
            <person name="Srivastava S."/>
            <person name="Dixit A."/>
            <person name="Pal A.K."/>
            <person name="Ghazi I.A."/>
            <person name="Yadav M."/>
            <person name="Pandit A."/>
            <person name="Bhargava A."/>
            <person name="Sureshbabu K."/>
            <person name="Batra K."/>
            <person name="Sharma T.R."/>
            <person name="Mohapatra T."/>
            <person name="Singh N.K."/>
            <person name="Messing J."/>
            <person name="Nelson A.B."/>
            <person name="Fuks G."/>
            <person name="Kavchok S."/>
            <person name="Keizer G."/>
            <person name="Linton E."/>
            <person name="Llaca V."/>
            <person name="Song R."/>
            <person name="Tanyolac B."/>
            <person name="Young S."/>
            <person name="Ho-Il K."/>
            <person name="Hahn J.H."/>
            <person name="Sangsakoo G."/>
            <person name="Vanavichit A."/>
            <person name="de Mattos Luiz.A.T."/>
            <person name="Zimmer P.D."/>
            <person name="Malone G."/>
            <person name="Dellagostin O."/>
            <person name="de Oliveira A.C."/>
            <person name="Bevan M."/>
            <person name="Bancroft I."/>
            <person name="Minx P."/>
            <person name="Cordum H."/>
            <person name="Wilson R."/>
            <person name="Cheng Z."/>
            <person name="Jin W."/>
            <person name="Jiang J."/>
            <person name="Leong S.A."/>
            <person name="Iwama H."/>
            <person name="Gojobori T."/>
            <person name="Itoh T."/>
            <person name="Niimura Y."/>
            <person name="Fujii Y."/>
            <person name="Habara T."/>
            <person name="Sakai H."/>
            <person name="Sato Y."/>
            <person name="Wilson G."/>
            <person name="Kumar K."/>
            <person name="McCouch S."/>
            <person name="Juretic N."/>
            <person name="Hoen D."/>
            <person name="Wright S."/>
            <person name="Bruskiewich R."/>
            <person name="Bureau T."/>
            <person name="Miyao A."/>
            <person name="Hirochika H."/>
            <person name="Nishikawa T."/>
            <person name="Kadowaki K."/>
            <person name="Sugiura M."/>
            <person name="Burr B."/>
            <person name="Sasaki T."/>
        </authorList>
    </citation>
    <scope>NUCLEOTIDE SEQUENCE [LARGE SCALE GENOMIC DNA]</scope>
    <source>
        <strain evidence="2">cv. Nipponbare</strain>
    </source>
</reference>
<organism evidence="1 2">
    <name type="scientific">Oryza sativa subsp. japonica</name>
    <name type="common">Rice</name>
    <dbReference type="NCBI Taxonomy" id="39947"/>
    <lineage>
        <taxon>Eukaryota</taxon>
        <taxon>Viridiplantae</taxon>
        <taxon>Streptophyta</taxon>
        <taxon>Embryophyta</taxon>
        <taxon>Tracheophyta</taxon>
        <taxon>Spermatophyta</taxon>
        <taxon>Magnoliopsida</taxon>
        <taxon>Liliopsida</taxon>
        <taxon>Poales</taxon>
        <taxon>Poaceae</taxon>
        <taxon>BOP clade</taxon>
        <taxon>Oryzoideae</taxon>
        <taxon>Oryzeae</taxon>
        <taxon>Oryzinae</taxon>
        <taxon>Oryza</taxon>
        <taxon>Oryza sativa</taxon>
    </lineage>
</organism>
<dbReference type="Proteomes" id="UP000000763">
    <property type="component" value="Chromosome 9"/>
</dbReference>